<evidence type="ECO:0000313" key="2">
    <source>
        <dbReference type="Proteomes" id="UP000001700"/>
    </source>
</evidence>
<evidence type="ECO:0000313" key="1">
    <source>
        <dbReference type="EMBL" id="ADD79728.1"/>
    </source>
</evidence>
<name>D4G8E0_RIEPU</name>
<dbReference type="HOGENOM" id="CLU_2976443_0_0_6"/>
<accession>D4G8E0</accession>
<gene>
    <name evidence="1" type="ordered locus">RIEPE_0352</name>
</gene>
<proteinExistence type="predicted"/>
<dbReference type="AlphaFoldDB" id="D4G8E0"/>
<keyword evidence="2" id="KW-1185">Reference proteome</keyword>
<dbReference type="KEGG" id="rip:RIEPE_0352"/>
<dbReference type="EMBL" id="CP001085">
    <property type="protein sequence ID" value="ADD79728.1"/>
    <property type="molecule type" value="Genomic_DNA"/>
</dbReference>
<protein>
    <submittedName>
        <fullName evidence="1">Uncharacterized protein</fullName>
    </submittedName>
</protein>
<reference evidence="1" key="1">
    <citation type="submission" date="2008-05" db="EMBL/GenBank/DDBJ databases">
        <title>Genome sequence of Riesia pediculicola USDA.</title>
        <authorList>
            <person name="Kirkness E.F."/>
        </authorList>
    </citation>
    <scope>NUCLEOTIDE SEQUENCE [LARGE SCALE GENOMIC DNA]</scope>
    <source>
        <strain evidence="1">USDA</strain>
    </source>
</reference>
<organism evidence="1 2">
    <name type="scientific">Riesia pediculicola (strain USDA)</name>
    <dbReference type="NCBI Taxonomy" id="515618"/>
    <lineage>
        <taxon>Bacteria</taxon>
        <taxon>Pseudomonadati</taxon>
        <taxon>Pseudomonadota</taxon>
        <taxon>Gammaproteobacteria</taxon>
        <taxon>Enterobacterales</taxon>
        <taxon>Enterobacteriaceae</taxon>
        <taxon>Candidatus Riesia</taxon>
    </lineage>
</organism>
<sequence length="58" mass="7110">MINFHIIQKKEEMILVILKFEKIVYNRCVLFCDRVFSLEKMERCEVHTFICYTICFSL</sequence>
<dbReference type="Proteomes" id="UP000001700">
    <property type="component" value="Chromosome"/>
</dbReference>